<dbReference type="PANTHER" id="PTHR13383:SF11">
    <property type="entry name" value="RIBONUCLEASE H2 SUBUNIT B"/>
    <property type="match status" value="1"/>
</dbReference>
<dbReference type="Proteomes" id="UP000774326">
    <property type="component" value="Unassembled WGS sequence"/>
</dbReference>
<comment type="function">
    <text evidence="4">Non catalytic subunit of RNase H2, an endonuclease that specifically degrades the RNA of RNA:DNA hybrids. Participates in DNA replication, possibly by mediating the removal of lagging-strand Okazaki fragment RNA primers during DNA replication. Mediates the excision of single ribonucleotides from DNA:RNA duplexes.</text>
</comment>
<dbReference type="Pfam" id="PF09468">
    <property type="entry name" value="RNase_H2-Ydr279"/>
    <property type="match status" value="1"/>
</dbReference>
<dbReference type="OrthoDB" id="29098at2759"/>
<dbReference type="AlphaFoldDB" id="A0A9P8TQX1"/>
<dbReference type="Gene3D" id="1.10.20.120">
    <property type="match status" value="1"/>
</dbReference>
<evidence type="ECO:0000313" key="9">
    <source>
        <dbReference type="EMBL" id="KAH3688653.1"/>
    </source>
</evidence>
<feature type="domain" description="Rnh202 triple barrel" evidence="8">
    <location>
        <begin position="18"/>
        <end position="113"/>
    </location>
</feature>
<protein>
    <recommendedName>
        <fullName evidence="2">Ribonuclease H2 subunit B</fullName>
    </recommendedName>
    <alternativeName>
        <fullName evidence="5">Ribonuclease HI subunit B</fullName>
    </alternativeName>
</protein>
<sequence length="335" mass="37615">MTVSTLNTQQTHLAYLPTSDLNKLTHLKFPHPRTNSPTQFILHEDQLYEVKIIDNDNPHNPQNHLRDTTKGDDLVLRSVVFTANKDSPDQSSEAGSNGFILEDGSIYLTTKFNFSYVLINTFTQQLLKSESSSSRYQSLEDITESLSSLLEDKYDISKLPEALIASSLVSITENIKEGDDIYYRHSSTAILSYLKAKVNALASSFPESILQRLIKPKLQPLDIDSEIPEDILTLSKNKYSILLLSSYLNLHWTDKLTSSFDFSPLDKYISELDQAKKLKKLAEEQLQDVNALNASNRRETVKSGAANGKKVTKKAPVKKAPVGRGPLDSFFSKKK</sequence>
<feature type="region of interest" description="Disordered" evidence="6">
    <location>
        <begin position="292"/>
        <end position="335"/>
    </location>
</feature>
<dbReference type="PANTHER" id="PTHR13383">
    <property type="entry name" value="RIBONUCLEASE H2 SUBUNIT B"/>
    <property type="match status" value="1"/>
</dbReference>
<proteinExistence type="predicted"/>
<name>A0A9P8TQX1_WICPI</name>
<reference evidence="9" key="2">
    <citation type="submission" date="2021-01" db="EMBL/GenBank/DDBJ databases">
        <authorList>
            <person name="Schikora-Tamarit M.A."/>
        </authorList>
    </citation>
    <scope>NUCLEOTIDE SEQUENCE</scope>
    <source>
        <strain evidence="9">CBS2887</strain>
    </source>
</reference>
<keyword evidence="10" id="KW-1185">Reference proteome</keyword>
<reference evidence="9" key="1">
    <citation type="journal article" date="2021" name="Open Biol.">
        <title>Shared evolutionary footprints suggest mitochondrial oxidative damage underlies multiple complex I losses in fungi.</title>
        <authorList>
            <person name="Schikora-Tamarit M.A."/>
            <person name="Marcet-Houben M."/>
            <person name="Nosek J."/>
            <person name="Gabaldon T."/>
        </authorList>
    </citation>
    <scope>NUCLEOTIDE SEQUENCE</scope>
    <source>
        <strain evidence="9">CBS2887</strain>
    </source>
</reference>
<evidence type="ECO:0000256" key="3">
    <source>
        <dbReference type="ARBA" id="ARBA00023242"/>
    </source>
</evidence>
<dbReference type="GO" id="GO:0006401">
    <property type="term" value="P:RNA catabolic process"/>
    <property type="evidence" value="ECO:0007669"/>
    <property type="project" value="TreeGrafter"/>
</dbReference>
<dbReference type="InterPro" id="IPR040456">
    <property type="entry name" value="RNase_H2_suB"/>
</dbReference>
<gene>
    <name evidence="9" type="ORF">WICPIJ_000344</name>
</gene>
<evidence type="ECO:0000313" key="10">
    <source>
        <dbReference type="Proteomes" id="UP000774326"/>
    </source>
</evidence>
<dbReference type="GO" id="GO:0032299">
    <property type="term" value="C:ribonuclease H2 complex"/>
    <property type="evidence" value="ECO:0007669"/>
    <property type="project" value="InterPro"/>
</dbReference>
<evidence type="ECO:0000256" key="2">
    <source>
        <dbReference type="ARBA" id="ARBA00019062"/>
    </source>
</evidence>
<feature type="domain" description="Ribonuclease H2 subunit B wHTH" evidence="7">
    <location>
        <begin position="117"/>
        <end position="256"/>
    </location>
</feature>
<evidence type="ECO:0000256" key="1">
    <source>
        <dbReference type="ARBA" id="ARBA00004123"/>
    </source>
</evidence>
<evidence type="ECO:0000259" key="7">
    <source>
        <dbReference type="Pfam" id="PF09468"/>
    </source>
</evidence>
<organism evidence="9 10">
    <name type="scientific">Wickerhamomyces pijperi</name>
    <name type="common">Yeast</name>
    <name type="synonym">Pichia pijperi</name>
    <dbReference type="NCBI Taxonomy" id="599730"/>
    <lineage>
        <taxon>Eukaryota</taxon>
        <taxon>Fungi</taxon>
        <taxon>Dikarya</taxon>
        <taxon>Ascomycota</taxon>
        <taxon>Saccharomycotina</taxon>
        <taxon>Saccharomycetes</taxon>
        <taxon>Phaffomycetales</taxon>
        <taxon>Wickerhamomycetaceae</taxon>
        <taxon>Wickerhamomyces</taxon>
    </lineage>
</organism>
<keyword evidence="3" id="KW-0539">Nucleus</keyword>
<dbReference type="InterPro" id="IPR019024">
    <property type="entry name" value="RNase_H2_suB_wHTH"/>
</dbReference>
<dbReference type="InterPro" id="IPR041195">
    <property type="entry name" value="Rnh202_N"/>
</dbReference>
<evidence type="ECO:0000256" key="6">
    <source>
        <dbReference type="SAM" id="MobiDB-lite"/>
    </source>
</evidence>
<dbReference type="GO" id="GO:0005654">
    <property type="term" value="C:nucleoplasm"/>
    <property type="evidence" value="ECO:0007669"/>
    <property type="project" value="TreeGrafter"/>
</dbReference>
<accession>A0A9P8TQX1</accession>
<comment type="caution">
    <text evidence="9">The sequence shown here is derived from an EMBL/GenBank/DDBJ whole genome shotgun (WGS) entry which is preliminary data.</text>
</comment>
<evidence type="ECO:0000256" key="4">
    <source>
        <dbReference type="ARBA" id="ARBA00024778"/>
    </source>
</evidence>
<evidence type="ECO:0000259" key="8">
    <source>
        <dbReference type="Pfam" id="PF17745"/>
    </source>
</evidence>
<dbReference type="EMBL" id="JAEUBG010000218">
    <property type="protein sequence ID" value="KAH3688653.1"/>
    <property type="molecule type" value="Genomic_DNA"/>
</dbReference>
<evidence type="ECO:0000256" key="5">
    <source>
        <dbReference type="ARBA" id="ARBA00033464"/>
    </source>
</evidence>
<dbReference type="Pfam" id="PF17745">
    <property type="entry name" value="Ydr279_N"/>
    <property type="match status" value="1"/>
</dbReference>
<comment type="subcellular location">
    <subcellularLocation>
        <location evidence="1">Nucleus</location>
    </subcellularLocation>
</comment>